<feature type="transmembrane region" description="Helical" evidence="1">
    <location>
        <begin position="7"/>
        <end position="27"/>
    </location>
</feature>
<dbReference type="Proteomes" id="UP001597519">
    <property type="component" value="Unassembled WGS sequence"/>
</dbReference>
<organism evidence="2 3">
    <name type="scientific">Corticicoccus populi</name>
    <dbReference type="NCBI Taxonomy" id="1812821"/>
    <lineage>
        <taxon>Bacteria</taxon>
        <taxon>Bacillati</taxon>
        <taxon>Bacillota</taxon>
        <taxon>Bacilli</taxon>
        <taxon>Bacillales</taxon>
        <taxon>Staphylococcaceae</taxon>
        <taxon>Corticicoccus</taxon>
    </lineage>
</organism>
<gene>
    <name evidence="2" type="ORF">ACFSX4_03415</name>
</gene>
<reference evidence="3" key="1">
    <citation type="journal article" date="2019" name="Int. J. Syst. Evol. Microbiol.">
        <title>The Global Catalogue of Microorganisms (GCM) 10K type strain sequencing project: providing services to taxonomists for standard genome sequencing and annotation.</title>
        <authorList>
            <consortium name="The Broad Institute Genomics Platform"/>
            <consortium name="The Broad Institute Genome Sequencing Center for Infectious Disease"/>
            <person name="Wu L."/>
            <person name="Ma J."/>
        </authorList>
    </citation>
    <scope>NUCLEOTIDE SEQUENCE [LARGE SCALE GENOMIC DNA]</scope>
    <source>
        <strain evidence="3">KCTC 33575</strain>
    </source>
</reference>
<name>A0ABW5WU06_9STAP</name>
<keyword evidence="1" id="KW-0812">Transmembrane</keyword>
<accession>A0ABW5WU06</accession>
<evidence type="ECO:0000313" key="3">
    <source>
        <dbReference type="Proteomes" id="UP001597519"/>
    </source>
</evidence>
<dbReference type="RefSeq" id="WP_377771556.1">
    <property type="nucleotide sequence ID" value="NZ_JBHUOQ010000001.1"/>
</dbReference>
<feature type="transmembrane region" description="Helical" evidence="1">
    <location>
        <begin position="110"/>
        <end position="138"/>
    </location>
</feature>
<dbReference type="EMBL" id="JBHUOQ010000001">
    <property type="protein sequence ID" value="MFD2829502.1"/>
    <property type="molecule type" value="Genomic_DNA"/>
</dbReference>
<keyword evidence="1" id="KW-1133">Transmembrane helix</keyword>
<evidence type="ECO:0000256" key="1">
    <source>
        <dbReference type="SAM" id="Phobius"/>
    </source>
</evidence>
<keyword evidence="1" id="KW-0472">Membrane</keyword>
<comment type="caution">
    <text evidence="2">The sequence shown here is derived from an EMBL/GenBank/DDBJ whole genome shotgun (WGS) entry which is preliminary data.</text>
</comment>
<proteinExistence type="predicted"/>
<evidence type="ECO:0000313" key="2">
    <source>
        <dbReference type="EMBL" id="MFD2829502.1"/>
    </source>
</evidence>
<feature type="transmembrane region" description="Helical" evidence="1">
    <location>
        <begin position="65"/>
        <end position="90"/>
    </location>
</feature>
<keyword evidence="3" id="KW-1185">Reference proteome</keyword>
<sequence length="152" mass="16896">MKNFKAVFGIHFFEMVLLSLAGVPRVILHDLSMIKEGTFVNALFVFIPIFIWIVYILMKRVRRPFITMLMLCVIYGVFLAVTHQLLWTAAFPQGVSLGGNFSGSAFPSEIIIRGFAVISSLSTGVVMGVILGTMTLLLSKVFYKDRGADNEV</sequence>
<protein>
    <submittedName>
        <fullName evidence="2">Uncharacterized protein</fullName>
    </submittedName>
</protein>
<feature type="transmembrane region" description="Helical" evidence="1">
    <location>
        <begin position="39"/>
        <end position="58"/>
    </location>
</feature>